<dbReference type="InterPro" id="IPR050855">
    <property type="entry name" value="NDM-1-like"/>
</dbReference>
<feature type="domain" description="Metallo-beta-lactamase" evidence="1">
    <location>
        <begin position="24"/>
        <end position="205"/>
    </location>
</feature>
<dbReference type="Pfam" id="PF00753">
    <property type="entry name" value="Lactamase_B"/>
    <property type="match status" value="1"/>
</dbReference>
<dbReference type="SMART" id="SM00849">
    <property type="entry name" value="Lactamase_B"/>
    <property type="match status" value="1"/>
</dbReference>
<accession>A0A2U8T8P2</accession>
<name>A0A2U8T8P2_STROV</name>
<dbReference type="AlphaFoldDB" id="A0A2U8T8P2"/>
<organism evidence="2">
    <name type="scientific">Streptomyces olivaceus</name>
    <dbReference type="NCBI Taxonomy" id="47716"/>
    <lineage>
        <taxon>Bacteria</taxon>
        <taxon>Bacillati</taxon>
        <taxon>Actinomycetota</taxon>
        <taxon>Actinomycetes</taxon>
        <taxon>Kitasatosporales</taxon>
        <taxon>Streptomycetaceae</taxon>
        <taxon>Streptomyces</taxon>
    </lineage>
</organism>
<dbReference type="Gene3D" id="3.60.15.10">
    <property type="entry name" value="Ribonuclease Z/Hydroxyacylglutathione hydrolase-like"/>
    <property type="match status" value="1"/>
</dbReference>
<sequence length="301" mass="31607">MPGAVVTVADGVHAYEQAPGGWCVNNAGIVVGTDAVLVVDTAATERRALALRDAVNALAPGPRRIVVSTHHHGDHTFGNHVFSGPHTLLVSHEAGPAELRRKGTALQSMWPHVEWGHTPTVLPALTVREGAAVHLGGITAELFHPGVAHTSDDLVVWLPEQRVLFAGDLVFSGAAPFVLMGSLAGSLAALARLRELDPLVVVGGHGPVGGPELLSFTEEYLRWVAALAGQGRADGLGPLETARRADEGPFADLLDRERLVGNLHRAYFEAAGGAPGIRIESAPAMREMVAFNGGRPLRCLA</sequence>
<dbReference type="GeneID" id="69760303"/>
<evidence type="ECO:0000313" key="2">
    <source>
        <dbReference type="EMBL" id="AWM72914.1"/>
    </source>
</evidence>
<dbReference type="SUPFAM" id="SSF56281">
    <property type="entry name" value="Metallo-hydrolase/oxidoreductase"/>
    <property type="match status" value="1"/>
</dbReference>
<dbReference type="PANTHER" id="PTHR42951:SF4">
    <property type="entry name" value="ACYL-COENZYME A THIOESTERASE MBLAC2"/>
    <property type="match status" value="1"/>
</dbReference>
<dbReference type="CDD" id="cd16282">
    <property type="entry name" value="metallo-hydrolase-like_MBL-fold"/>
    <property type="match status" value="1"/>
</dbReference>
<dbReference type="EMBL" id="MF437311">
    <property type="protein sequence ID" value="AWM72914.1"/>
    <property type="molecule type" value="Genomic_DNA"/>
</dbReference>
<evidence type="ECO:0000259" key="1">
    <source>
        <dbReference type="SMART" id="SM00849"/>
    </source>
</evidence>
<dbReference type="InterPro" id="IPR001279">
    <property type="entry name" value="Metallo-B-lactamas"/>
</dbReference>
<dbReference type="PANTHER" id="PTHR42951">
    <property type="entry name" value="METALLO-BETA-LACTAMASE DOMAIN-CONTAINING"/>
    <property type="match status" value="1"/>
</dbReference>
<protein>
    <submittedName>
        <fullName evidence="2">Second ring cyclase</fullName>
    </submittedName>
</protein>
<proteinExistence type="predicted"/>
<reference evidence="2" key="1">
    <citation type="submission" date="2017-07" db="EMBL/GenBank/DDBJ databases">
        <title>A Single Gene Cluster Codes for Two Anthracene Scaffolds from Deep Sea-Derived Streptomyces olivaceus SCSIO T05.</title>
        <authorList>
            <person name="Zhang C."/>
            <person name="Sun C."/>
            <person name="Huang H."/>
            <person name="Gui C."/>
            <person name="Wang L."/>
            <person name="Li Q."/>
            <person name="Ju J."/>
        </authorList>
    </citation>
    <scope>NUCLEOTIDE SEQUENCE</scope>
    <source>
        <strain evidence="2">SCSIO T05</strain>
    </source>
</reference>
<dbReference type="InterPro" id="IPR036866">
    <property type="entry name" value="RibonucZ/Hydroxyglut_hydro"/>
</dbReference>
<dbReference type="RefSeq" id="WP_228123322.1">
    <property type="nucleotide sequence ID" value="NZ_BNEF01000003.1"/>
</dbReference>